<feature type="chain" id="PRO_5017375977" description="Lipoprotein" evidence="2">
    <location>
        <begin position="23"/>
        <end position="223"/>
    </location>
</feature>
<dbReference type="InterPro" id="IPR038139">
    <property type="entry name" value="NlpE_C_sf"/>
</dbReference>
<evidence type="ECO:0000313" key="3">
    <source>
        <dbReference type="EMBL" id="AYC33821.1"/>
    </source>
</evidence>
<feature type="signal peptide" evidence="2">
    <location>
        <begin position="1"/>
        <end position="22"/>
    </location>
</feature>
<dbReference type="OrthoDB" id="8776561at2"/>
<keyword evidence="2" id="KW-0732">Signal</keyword>
<protein>
    <recommendedName>
        <fullName evidence="5">Lipoprotein</fullName>
    </recommendedName>
</protein>
<dbReference type="PROSITE" id="PS51257">
    <property type="entry name" value="PROKAR_LIPOPROTEIN"/>
    <property type="match status" value="1"/>
</dbReference>
<evidence type="ECO:0008006" key="5">
    <source>
        <dbReference type="Google" id="ProtNLM"/>
    </source>
</evidence>
<sequence>MRAARPLVFALLPLLASCQVFHQQSDSATSIPIRLQGELSVKAGQLLFSPCQEQRQLSISNDGSTSLARDAAELLKDGPDPLFADLQGRPAASPTAGSDGQLSLTQVYRVQREGHDCDDPNFKRLTLRAGGHEPDWSVSVSAKGLLLERSGQESLALPYVEEQLPEGRFNLTSEANGERLELWVAPQRCVDGMSGAVQHLAAELRLNGKVQRGCAYFGGLRSN</sequence>
<evidence type="ECO:0000256" key="2">
    <source>
        <dbReference type="SAM" id="SignalP"/>
    </source>
</evidence>
<name>A0A385Z565_9PSED</name>
<evidence type="ECO:0000256" key="1">
    <source>
        <dbReference type="SAM" id="MobiDB-lite"/>
    </source>
</evidence>
<gene>
    <name evidence="3" type="ORF">D3880_16300</name>
</gene>
<reference evidence="4" key="1">
    <citation type="submission" date="2018-09" db="EMBL/GenBank/DDBJ databases">
        <authorList>
            <person name="Zhu H."/>
        </authorList>
    </citation>
    <scope>NUCLEOTIDE SEQUENCE [LARGE SCALE GENOMIC DNA]</scope>
    <source>
        <strain evidence="4">K2W31S-8</strain>
    </source>
</reference>
<dbReference type="EMBL" id="CP032419">
    <property type="protein sequence ID" value="AYC33821.1"/>
    <property type="molecule type" value="Genomic_DNA"/>
</dbReference>
<dbReference type="KEGG" id="pcav:D3880_16300"/>
<dbReference type="RefSeq" id="WP_119894476.1">
    <property type="nucleotide sequence ID" value="NZ_CP032419.1"/>
</dbReference>
<accession>A0A385Z565</accession>
<dbReference type="AlphaFoldDB" id="A0A385Z565"/>
<proteinExistence type="predicted"/>
<evidence type="ECO:0000313" key="4">
    <source>
        <dbReference type="Proteomes" id="UP000265560"/>
    </source>
</evidence>
<keyword evidence="4" id="KW-1185">Reference proteome</keyword>
<feature type="region of interest" description="Disordered" evidence="1">
    <location>
        <begin position="79"/>
        <end position="100"/>
    </location>
</feature>
<dbReference type="Gene3D" id="2.40.50.540">
    <property type="match status" value="1"/>
</dbReference>
<organism evidence="3 4">
    <name type="scientific">Pseudomonas cavernae</name>
    <dbReference type="NCBI Taxonomy" id="2320867"/>
    <lineage>
        <taxon>Bacteria</taxon>
        <taxon>Pseudomonadati</taxon>
        <taxon>Pseudomonadota</taxon>
        <taxon>Gammaproteobacteria</taxon>
        <taxon>Pseudomonadales</taxon>
        <taxon>Pseudomonadaceae</taxon>
        <taxon>Pseudomonas</taxon>
    </lineage>
</organism>
<dbReference type="Proteomes" id="UP000265560">
    <property type="component" value="Chromosome"/>
</dbReference>